<dbReference type="RefSeq" id="XP_002934961.2">
    <property type="nucleotide sequence ID" value="XM_002934915.5"/>
</dbReference>
<comment type="subcellular location">
    <subcellularLocation>
        <location evidence="2 17">Nucleus</location>
    </subcellularLocation>
</comment>
<dbReference type="SMART" id="SM00990">
    <property type="entry name" value="VRR_NUC"/>
    <property type="match status" value="1"/>
</dbReference>
<feature type="domain" description="VRR-NUC" evidence="20">
    <location>
        <begin position="913"/>
        <end position="1028"/>
    </location>
</feature>
<dbReference type="Proteomes" id="UP000008143">
    <property type="component" value="Chromosome 3"/>
</dbReference>
<keyword evidence="15 17" id="KW-0464">Manganese</keyword>
<evidence type="ECO:0000313" key="23">
    <source>
        <dbReference type="Xenbase" id="XB-GENE-1011796"/>
    </source>
</evidence>
<feature type="compositionally biased region" description="Basic and acidic residues" evidence="18">
    <location>
        <begin position="292"/>
        <end position="308"/>
    </location>
</feature>
<comment type="catalytic activity">
    <reaction evidence="1 17">
        <text>Hydrolytically removes 5'-nucleotides successively from the 3'-hydroxy termini of 3'-hydroxy-terminated oligonucleotides.</text>
        <dbReference type="EC" id="3.1.4.1"/>
    </reaction>
</comment>
<dbReference type="InterPro" id="IPR049126">
    <property type="entry name" value="FAN1-like_TPR"/>
</dbReference>
<dbReference type="AlphaFoldDB" id="A0A8J0QQA9"/>
<keyword evidence="16 17" id="KW-0539">Nucleus</keyword>
<evidence type="ECO:0000256" key="18">
    <source>
        <dbReference type="SAM" id="MobiDB-lite"/>
    </source>
</evidence>
<evidence type="ECO:0000256" key="8">
    <source>
        <dbReference type="ARBA" id="ARBA00022771"/>
    </source>
</evidence>
<dbReference type="GO" id="GO:0017108">
    <property type="term" value="F:5'-flap endonuclease activity"/>
    <property type="evidence" value="ECO:0000318"/>
    <property type="project" value="GO_Central"/>
</dbReference>
<feature type="region of interest" description="Disordered" evidence="18">
    <location>
        <begin position="22"/>
        <end position="42"/>
    </location>
</feature>
<evidence type="ECO:0000259" key="19">
    <source>
        <dbReference type="SMART" id="SM00734"/>
    </source>
</evidence>
<evidence type="ECO:0000313" key="21">
    <source>
        <dbReference type="Proteomes" id="UP000008143"/>
    </source>
</evidence>
<keyword evidence="10" id="KW-0862">Zinc</keyword>
<evidence type="ECO:0000256" key="11">
    <source>
        <dbReference type="ARBA" id="ARBA00022839"/>
    </source>
</evidence>
<evidence type="ECO:0000256" key="7">
    <source>
        <dbReference type="ARBA" id="ARBA00022763"/>
    </source>
</evidence>
<dbReference type="InterPro" id="IPR006642">
    <property type="entry name" value="Rad18_UBZ4"/>
</dbReference>
<evidence type="ECO:0000256" key="6">
    <source>
        <dbReference type="ARBA" id="ARBA00022759"/>
    </source>
</evidence>
<dbReference type="OrthoDB" id="76364at2759"/>
<dbReference type="Xenbase" id="XB-GENE-1011796">
    <property type="gene designation" value="fan1"/>
</dbReference>
<feature type="region of interest" description="Disordered" evidence="18">
    <location>
        <begin position="120"/>
        <end position="150"/>
    </location>
</feature>
<dbReference type="GO" id="GO:0008409">
    <property type="term" value="F:5'-3' exonuclease activity"/>
    <property type="evidence" value="ECO:0000318"/>
    <property type="project" value="GO_Central"/>
</dbReference>
<sequence>MPWIVTGDEQCIQRLSQSIYPSTSEMNSPEKKKSRRSLSISKKKPNVNLKNIQSPRKTSVSPSIIALFKNAPPAKLSCPLCAEMVPRFGLNKHLDETCQKAKQCADDVILIEEQDSMQSEQCQSTRPLENIRNPVSKTSPSKNNEKQTSSYFNKCSPVKELHKETEMQIIKTVPLGSLSSKLSRRRQVREMKQEMQENNKDATGCCESLSEDLSVLTGDQPKNNDISSLTFVSKCEKKTDPTDTKRLTAKYHNQSDVKKDTGAEQYSHHLDECLIPTSSSVKSMFLGPTGRKQVDKDTKAKRHNSEKENTACKRAKHCDLTAETFEPALAKIYDAKDGWSNEMEDKSILDEFLKPFNDPDSQEQVDSLQNGMDANIPQESSPQSLSIPYYQRNFLMVLQTVMESEEDMSLFSEEDIHILRTFYELSGGGQKLYVRLFQRKLNWLKINKIEYPEIASDLVPFIEELVRNGFLQSDSELQELSEALDLLSAPELKLLAKAFHLANPNAQKQQLAEELLRLSKQRSVFSLGKKQPGIAAVILKKAKEITGRAVRVCKGPRGVFSRVLLLFSLTESMDVEEAASGGQTQLSTVLMVNMGRMTFPEYTVQRSTRIFNDREDLIRYESAMHKLVDVAVAMTSGQWEEAHLLYQLTQKEWDELKDDPSLRNHEKLPEYLRCFTVGWIYTKILSRGVEILQRLHLYKEAVELLRCLLSQKVYCPDSRGRWWDRLALNLHQHLKRTQEAIGAILEGLSDPHVRTGHQLSLYQRAVRMRDSPSCKKFRQMFCDLPLIEVEDVPHVTIKGKMYPQTGMGKSVFIMEELSEEVGANVTLSKVMCSVEELSLAHYRQQGFDQGIHGEGSTFFTLYGLLLWDIIFMEGIPDVFRNSYQAFPLDLYTDSFYENRREAIECRLQLLQECSTETLSQLIADVWNAHEGKVAALVNWERFSSLQQAQSLVSCLGGAFLSGVCKKMSRDIRHCKGGLPDLVVWNGQTKQYKLVEVKGPNDRLSHKQIIWLHELQKLGASVEVCHVVSIGAKSNRVA</sequence>
<dbReference type="InterPro" id="IPR033315">
    <property type="entry name" value="Fan1-like"/>
</dbReference>
<keyword evidence="5 17" id="KW-0479">Metal-binding</keyword>
<dbReference type="KEGG" id="xtr:100485224"/>
<evidence type="ECO:0000259" key="20">
    <source>
        <dbReference type="SMART" id="SM00990"/>
    </source>
</evidence>
<evidence type="ECO:0000313" key="22">
    <source>
        <dbReference type="RefSeq" id="XP_002934961.2"/>
    </source>
</evidence>
<gene>
    <name evidence="22 23" type="primary">fan1</name>
</gene>
<keyword evidence="12 17" id="KW-0460">Magnesium</keyword>
<keyword evidence="14 17" id="KW-0234">DNA repair</keyword>
<dbReference type="OMA" id="ECRVESM"/>
<dbReference type="Gene3D" id="3.40.1350.10">
    <property type="match status" value="1"/>
</dbReference>
<dbReference type="Pfam" id="PF21315">
    <property type="entry name" value="FAN1_HTH"/>
    <property type="match status" value="1"/>
</dbReference>
<evidence type="ECO:0000256" key="1">
    <source>
        <dbReference type="ARBA" id="ARBA00000983"/>
    </source>
</evidence>
<feature type="region of interest" description="Disordered" evidence="18">
    <location>
        <begin position="284"/>
        <end position="308"/>
    </location>
</feature>
<evidence type="ECO:0000256" key="5">
    <source>
        <dbReference type="ARBA" id="ARBA00022723"/>
    </source>
</evidence>
<dbReference type="Pfam" id="PF08774">
    <property type="entry name" value="VRR_NUC"/>
    <property type="match status" value="1"/>
</dbReference>
<dbReference type="EC" id="3.1.4.1" evidence="17"/>
<keyword evidence="21" id="KW-1185">Reference proteome</keyword>
<feature type="domain" description="UBZ4-type" evidence="19">
    <location>
        <begin position="75"/>
        <end position="99"/>
    </location>
</feature>
<evidence type="ECO:0000256" key="2">
    <source>
        <dbReference type="ARBA" id="ARBA00004123"/>
    </source>
</evidence>
<dbReference type="Pfam" id="PF21170">
    <property type="entry name" value="FAN1_TPR"/>
    <property type="match status" value="1"/>
</dbReference>
<accession>A0A8J0QQA9</accession>
<feature type="compositionally biased region" description="Basic residues" evidence="18">
    <location>
        <begin position="32"/>
        <end position="42"/>
    </location>
</feature>
<organism evidence="21 22">
    <name type="scientific">Xenopus tropicalis</name>
    <name type="common">Western clawed frog</name>
    <name type="synonym">Silurana tropicalis</name>
    <dbReference type="NCBI Taxonomy" id="8364"/>
    <lineage>
        <taxon>Eukaryota</taxon>
        <taxon>Metazoa</taxon>
        <taxon>Chordata</taxon>
        <taxon>Craniata</taxon>
        <taxon>Vertebrata</taxon>
        <taxon>Euteleostomi</taxon>
        <taxon>Amphibia</taxon>
        <taxon>Batrachia</taxon>
        <taxon>Anura</taxon>
        <taxon>Pipoidea</taxon>
        <taxon>Pipidae</taxon>
        <taxon>Xenopodinae</taxon>
        <taxon>Xenopus</taxon>
        <taxon>Silurana</taxon>
    </lineage>
</organism>
<evidence type="ECO:0000256" key="13">
    <source>
        <dbReference type="ARBA" id="ARBA00023054"/>
    </source>
</evidence>
<proteinExistence type="inferred from homology"/>
<evidence type="ECO:0000256" key="15">
    <source>
        <dbReference type="ARBA" id="ARBA00023211"/>
    </source>
</evidence>
<dbReference type="Pfam" id="PF21169">
    <property type="entry name" value="Fan1_SAP"/>
    <property type="match status" value="1"/>
</dbReference>
<keyword evidence="7 17" id="KW-0227">DNA damage</keyword>
<dbReference type="GeneID" id="100485224"/>
<dbReference type="PANTHER" id="PTHR15749:SF4">
    <property type="entry name" value="FANCONI-ASSOCIATED NUCLEASE 1"/>
    <property type="match status" value="1"/>
</dbReference>
<comment type="function">
    <text evidence="17">Nuclease required for the repair of DNA interstrand cross-links (ICL). Acts as a 5'-3' exonuclease that anchors at a cut end of DNA and cleaves DNA successively at every third nucleotide, allowing to excise an ICL from one strand through flanking incisions.</text>
</comment>
<dbReference type="GO" id="GO:0008270">
    <property type="term" value="F:zinc ion binding"/>
    <property type="evidence" value="ECO:0007669"/>
    <property type="project" value="UniProtKB-KW"/>
</dbReference>
<evidence type="ECO:0000256" key="16">
    <source>
        <dbReference type="ARBA" id="ARBA00023242"/>
    </source>
</evidence>
<dbReference type="PANTHER" id="PTHR15749">
    <property type="entry name" value="FANCONI-ASSOCIATED NUCLEASE 1"/>
    <property type="match status" value="1"/>
</dbReference>
<dbReference type="GO" id="GO:0036297">
    <property type="term" value="P:interstrand cross-link repair"/>
    <property type="evidence" value="ECO:0000318"/>
    <property type="project" value="GO_Central"/>
</dbReference>
<dbReference type="InterPro" id="IPR049138">
    <property type="entry name" value="Fan1_SAP_met"/>
</dbReference>
<evidence type="ECO:0000256" key="17">
    <source>
        <dbReference type="RuleBase" id="RU365033"/>
    </source>
</evidence>
<dbReference type="SMART" id="SM00734">
    <property type="entry name" value="ZnF_Rad18"/>
    <property type="match status" value="1"/>
</dbReference>
<evidence type="ECO:0000256" key="12">
    <source>
        <dbReference type="ARBA" id="ARBA00022842"/>
    </source>
</evidence>
<evidence type="ECO:0000256" key="3">
    <source>
        <dbReference type="ARBA" id="ARBA00005533"/>
    </source>
</evidence>
<dbReference type="InterPro" id="IPR049125">
    <property type="entry name" value="FAN1-like_WH"/>
</dbReference>
<keyword evidence="6" id="KW-0255">Endonuclease</keyword>
<evidence type="ECO:0000256" key="9">
    <source>
        <dbReference type="ARBA" id="ARBA00022801"/>
    </source>
</evidence>
<keyword evidence="4 17" id="KW-0540">Nuclease</keyword>
<dbReference type="InterPro" id="IPR049132">
    <property type="entry name" value="FAN1-like_euk"/>
</dbReference>
<reference evidence="22" key="1">
    <citation type="submission" date="2025-08" db="UniProtKB">
        <authorList>
            <consortium name="RefSeq"/>
        </authorList>
    </citation>
    <scope>IDENTIFICATION</scope>
    <source>
        <strain evidence="22">Nigerian</strain>
        <tissue evidence="22">Liver and blood</tissue>
    </source>
</reference>
<dbReference type="GO" id="GO:0004528">
    <property type="term" value="F:phosphodiesterase I activity"/>
    <property type="evidence" value="ECO:0007669"/>
    <property type="project" value="UniProtKB-EC"/>
</dbReference>
<dbReference type="CTD" id="22909"/>
<keyword evidence="11" id="KW-0269">Exonuclease</keyword>
<evidence type="ECO:0000256" key="4">
    <source>
        <dbReference type="ARBA" id="ARBA00022722"/>
    </source>
</evidence>
<keyword evidence="13" id="KW-0175">Coiled coil</keyword>
<dbReference type="GO" id="GO:0005634">
    <property type="term" value="C:nucleus"/>
    <property type="evidence" value="ECO:0000318"/>
    <property type="project" value="GO_Central"/>
</dbReference>
<dbReference type="CDD" id="cd22326">
    <property type="entry name" value="FAN1-like"/>
    <property type="match status" value="1"/>
</dbReference>
<evidence type="ECO:0000256" key="10">
    <source>
        <dbReference type="ARBA" id="ARBA00022833"/>
    </source>
</evidence>
<dbReference type="InterPro" id="IPR011856">
    <property type="entry name" value="tRNA_endonuc-like_dom_sf"/>
</dbReference>
<dbReference type="AGR" id="Xenbase:XB-GENE-1011796"/>
<dbReference type="GO" id="GO:0070336">
    <property type="term" value="F:flap-structured DNA binding"/>
    <property type="evidence" value="ECO:0000318"/>
    <property type="project" value="GO_Central"/>
</dbReference>
<dbReference type="InterPro" id="IPR014883">
    <property type="entry name" value="VRR_NUC"/>
</dbReference>
<protein>
    <recommendedName>
        <fullName evidence="17">Fanconi-associated nuclease</fullName>
        <ecNumber evidence="17">3.1.4.1</ecNumber>
    </recommendedName>
</protein>
<keyword evidence="8" id="KW-0863">Zinc-finger</keyword>
<keyword evidence="9 17" id="KW-0378">Hydrolase</keyword>
<name>A0A8J0QQA9_XENTR</name>
<comment type="cofactor">
    <cofactor evidence="17">
        <name>Mg(2+)</name>
        <dbReference type="ChEBI" id="CHEBI:18420"/>
    </cofactor>
    <cofactor evidence="17">
        <name>Mn(2+)</name>
        <dbReference type="ChEBI" id="CHEBI:29035"/>
    </cofactor>
</comment>
<comment type="similarity">
    <text evidence="3 17">Belongs to the FAN1 family.</text>
</comment>
<evidence type="ECO:0000256" key="14">
    <source>
        <dbReference type="ARBA" id="ARBA00023204"/>
    </source>
</evidence>
<dbReference type="FunFam" id="3.40.1350.10:FF:000004">
    <property type="entry name" value="Fanconi-associated nuclease"/>
    <property type="match status" value="1"/>
</dbReference>